<evidence type="ECO:0000256" key="1">
    <source>
        <dbReference type="ARBA" id="ARBA00022723"/>
    </source>
</evidence>
<name>A0A0G2GZU7_PHACM</name>
<reference evidence="8 9" key="2">
    <citation type="submission" date="2015-05" db="EMBL/GenBank/DDBJ databases">
        <authorList>
            <person name="Morales-Cruz A."/>
            <person name="Amrine K.C."/>
            <person name="Cantu D."/>
        </authorList>
    </citation>
    <scope>NUCLEOTIDE SEQUENCE [LARGE SCALE GENOMIC DNA]</scope>
    <source>
        <strain evidence="8">UCRPC4</strain>
    </source>
</reference>
<feature type="domain" description="Phorbol-ester/DAG-type" evidence="6">
    <location>
        <begin position="667"/>
        <end position="714"/>
    </location>
</feature>
<dbReference type="Gene3D" id="3.40.50.11500">
    <property type="match status" value="1"/>
</dbReference>
<keyword evidence="2" id="KW-0677">Repeat</keyword>
<sequence length="993" mass="109353">MSFRDMSSVKRQSTIGRTVSVRTSRRMSTYNSVVPNPEPLEMSPHTHPLKRKFEPVLLDRYPAKDNVEESRGRCNFPDYVPMFAFPNDINVVSSDTRPRSTWHGFTMTSADNSKLHAVCITMWIPLSSRAAEELEKRCEEWRKANMTDAERELASNLGERLAAERAKLSRLLAQLPSVASESDARDQLEDEISAVEEKITLMTDMLRPLRHGAASRIEGLTESETGLWIPRAYGILGRDVSMASFWKEWLRAVVVPMTDGGVLRVPPSSPRTGMWAPLERYVINLCTEAPSPLSSKTQVEVSIRELRMYARKEAINELPGSRNTDLYPLFRSLSIPNIVVLFEYLLSEARIILISSHTSMLYAMTRAVMDLLFPFKWAGVLIPILPARLLQALHAPTPYLIGIEKRYENYELPEDDFVIVDLDTDVIESTAQPIPLPRQQRRKLVSLLQLAAPLHYRFGVKPGPPLYCIETYPFDAFSSESPSLFSTSTPSTNLAKFVNLNSTSFGATATQGTSPKPPLFNVFSTTKTTKSSGNDRPRTSSTSRTSSPPQLSPVSGNFPPLPPMTPISRNDSGFALQATLREKRSGYFDEKSRRSSSFGTQEARRRPSIPFLGHSSNLSVTNLNSDIPNSGYAPSTYAQSTLAASTIMPQVLMQPVRNTETTSWVEGHCLQWRANDDRSMCSVCEEKSDSGMYRCSGCGITVHTQCGGLLSLPCPVAFYPDQVRAAFVRCFASLLFTYRKHMGPPTSQQRKNGFLYSFDMNGFLKSLPSENADYVAMLQQTQAFNEFISERETTAPASLSSADGSIATEITLFDSIIMAKRNRGRIRSFPSSISSRNPFSSSRSSSLNPSTGNSTTGPGPGSDFLSSTSEHLWRTASASINPSNSMSGLATPSSSSTVSSLSSINTDLADSGDPNSPKTYREIITRVPAKLDSQFMKPPRMIQGTVPGPKATSGSGAGAGTSSGGLGRKPLPKAMQSTLRERLNGLQLNPPQK</sequence>
<dbReference type="Pfam" id="PF02141">
    <property type="entry name" value="DENN"/>
    <property type="match status" value="1"/>
</dbReference>
<dbReference type="Proteomes" id="UP000053317">
    <property type="component" value="Unassembled WGS sequence"/>
</dbReference>
<dbReference type="EMBL" id="LCWF01000010">
    <property type="protein sequence ID" value="KKY28643.1"/>
    <property type="molecule type" value="Genomic_DNA"/>
</dbReference>
<evidence type="ECO:0000256" key="4">
    <source>
        <dbReference type="SAM" id="Coils"/>
    </source>
</evidence>
<reference evidence="8 9" key="1">
    <citation type="submission" date="2015-05" db="EMBL/GenBank/DDBJ databases">
        <title>Distinctive expansion of gene families associated with plant cell wall degradation and secondary metabolism in the genomes of grapevine trunk pathogens.</title>
        <authorList>
            <person name="Lawrence D.P."/>
            <person name="Travadon R."/>
            <person name="Rolshausen P.E."/>
            <person name="Baumgartner K."/>
        </authorList>
    </citation>
    <scope>NUCLEOTIDE SEQUENCE [LARGE SCALE GENOMIC DNA]</scope>
    <source>
        <strain evidence="8">UCRPC4</strain>
    </source>
</reference>
<dbReference type="AlphaFoldDB" id="A0A0G2GZU7"/>
<dbReference type="GO" id="GO:0046872">
    <property type="term" value="F:metal ion binding"/>
    <property type="evidence" value="ECO:0007669"/>
    <property type="project" value="UniProtKB-KW"/>
</dbReference>
<feature type="region of interest" description="Disordered" evidence="5">
    <location>
        <begin position="1"/>
        <end position="46"/>
    </location>
</feature>
<dbReference type="Pfam" id="PF03455">
    <property type="entry name" value="dDENN"/>
    <property type="match status" value="1"/>
</dbReference>
<dbReference type="PROSITE" id="PS50211">
    <property type="entry name" value="DENN"/>
    <property type="match status" value="1"/>
</dbReference>
<dbReference type="InterPro" id="IPR037516">
    <property type="entry name" value="Tripartite_DENN"/>
</dbReference>
<dbReference type="Pfam" id="PF03107">
    <property type="entry name" value="C1_2"/>
    <property type="match status" value="1"/>
</dbReference>
<feature type="region of interest" description="Disordered" evidence="5">
    <location>
        <begin position="507"/>
        <end position="571"/>
    </location>
</feature>
<feature type="region of interest" description="Disordered" evidence="5">
    <location>
        <begin position="585"/>
        <end position="610"/>
    </location>
</feature>
<gene>
    <name evidence="8" type="ORF">UCRPC4_g00449</name>
</gene>
<dbReference type="InterPro" id="IPR043153">
    <property type="entry name" value="DENN_C"/>
</dbReference>
<evidence type="ECO:0000313" key="9">
    <source>
        <dbReference type="Proteomes" id="UP000053317"/>
    </source>
</evidence>
<dbReference type="InterPro" id="IPR004146">
    <property type="entry name" value="DC1"/>
</dbReference>
<dbReference type="PROSITE" id="PS50081">
    <property type="entry name" value="ZF_DAG_PE_2"/>
    <property type="match status" value="1"/>
</dbReference>
<dbReference type="Pfam" id="PF03456">
    <property type="entry name" value="uDENN"/>
    <property type="match status" value="1"/>
</dbReference>
<dbReference type="InterPro" id="IPR002219">
    <property type="entry name" value="PKC_DAG/PE"/>
</dbReference>
<keyword evidence="3" id="KW-0862">Zinc</keyword>
<dbReference type="InterPro" id="IPR001194">
    <property type="entry name" value="cDENN_dom"/>
</dbReference>
<accession>A0A0G2GZU7</accession>
<dbReference type="SUPFAM" id="SSF57889">
    <property type="entry name" value="Cysteine-rich domain"/>
    <property type="match status" value="1"/>
</dbReference>
<dbReference type="GO" id="GO:0031410">
    <property type="term" value="C:cytoplasmic vesicle"/>
    <property type="evidence" value="ECO:0007669"/>
    <property type="project" value="TreeGrafter"/>
</dbReference>
<feature type="compositionally biased region" description="Low complexity" evidence="5">
    <location>
        <begin position="13"/>
        <end position="29"/>
    </location>
</feature>
<dbReference type="GO" id="GO:0032483">
    <property type="term" value="P:regulation of Rab protein signal transduction"/>
    <property type="evidence" value="ECO:0007669"/>
    <property type="project" value="TreeGrafter"/>
</dbReference>
<evidence type="ECO:0000259" key="6">
    <source>
        <dbReference type="PROSITE" id="PS50081"/>
    </source>
</evidence>
<proteinExistence type="predicted"/>
<feature type="compositionally biased region" description="Low complexity" evidence="5">
    <location>
        <begin position="539"/>
        <end position="549"/>
    </location>
</feature>
<dbReference type="SMART" id="SM00799">
    <property type="entry name" value="DENN"/>
    <property type="match status" value="1"/>
</dbReference>
<dbReference type="CDD" id="cd00029">
    <property type="entry name" value="C1"/>
    <property type="match status" value="1"/>
</dbReference>
<dbReference type="PANTHER" id="PTHR12296:SF21">
    <property type="entry name" value="DENN DOMAIN-CONTAINING PROTEIN 3"/>
    <property type="match status" value="1"/>
</dbReference>
<evidence type="ECO:0000256" key="2">
    <source>
        <dbReference type="ARBA" id="ARBA00022737"/>
    </source>
</evidence>
<dbReference type="OrthoDB" id="6019893at2759"/>
<feature type="compositionally biased region" description="Gly residues" evidence="5">
    <location>
        <begin position="955"/>
        <end position="967"/>
    </location>
</feature>
<evidence type="ECO:0000256" key="3">
    <source>
        <dbReference type="ARBA" id="ARBA00022833"/>
    </source>
</evidence>
<organism evidence="8 9">
    <name type="scientific">Phaeomoniella chlamydospora</name>
    <name type="common">Phaeoacremonium chlamydosporum</name>
    <dbReference type="NCBI Taxonomy" id="158046"/>
    <lineage>
        <taxon>Eukaryota</taxon>
        <taxon>Fungi</taxon>
        <taxon>Dikarya</taxon>
        <taxon>Ascomycota</taxon>
        <taxon>Pezizomycotina</taxon>
        <taxon>Eurotiomycetes</taxon>
        <taxon>Chaetothyriomycetidae</taxon>
        <taxon>Phaeomoniellales</taxon>
        <taxon>Phaeomoniellaceae</taxon>
        <taxon>Phaeomoniella</taxon>
    </lineage>
</organism>
<dbReference type="InterPro" id="IPR005113">
    <property type="entry name" value="uDENN_dom"/>
</dbReference>
<feature type="coiled-coil region" evidence="4">
    <location>
        <begin position="178"/>
        <end position="205"/>
    </location>
</feature>
<evidence type="ECO:0000256" key="5">
    <source>
        <dbReference type="SAM" id="MobiDB-lite"/>
    </source>
</evidence>
<feature type="compositionally biased region" description="Polar residues" evidence="5">
    <location>
        <begin position="522"/>
        <end position="532"/>
    </location>
</feature>
<feature type="compositionally biased region" description="Low complexity" evidence="5">
    <location>
        <begin position="885"/>
        <end position="903"/>
    </location>
</feature>
<evidence type="ECO:0000313" key="8">
    <source>
        <dbReference type="EMBL" id="KKY28643.1"/>
    </source>
</evidence>
<keyword evidence="9" id="KW-1185">Reference proteome</keyword>
<evidence type="ECO:0000259" key="7">
    <source>
        <dbReference type="PROSITE" id="PS50211"/>
    </source>
</evidence>
<feature type="compositionally biased region" description="Low complexity" evidence="5">
    <location>
        <begin position="828"/>
        <end position="857"/>
    </location>
</feature>
<protein>
    <submittedName>
        <fullName evidence="8">Putative ddenn domain-containing protein</fullName>
    </submittedName>
</protein>
<feature type="region of interest" description="Disordered" evidence="5">
    <location>
        <begin position="879"/>
        <end position="919"/>
    </location>
</feature>
<feature type="region of interest" description="Disordered" evidence="5">
    <location>
        <begin position="941"/>
        <end position="993"/>
    </location>
</feature>
<feature type="domain" description="UDENN" evidence="7">
    <location>
        <begin position="37"/>
        <end position="800"/>
    </location>
</feature>
<dbReference type="SMART" id="SM00800">
    <property type="entry name" value="uDENN"/>
    <property type="match status" value="1"/>
</dbReference>
<dbReference type="PANTHER" id="PTHR12296">
    <property type="entry name" value="DENN DOMAIN-CONTAINING PROTEIN 4"/>
    <property type="match status" value="1"/>
</dbReference>
<keyword evidence="4" id="KW-0175">Coiled coil</keyword>
<feature type="region of interest" description="Disordered" evidence="5">
    <location>
        <begin position="828"/>
        <end position="867"/>
    </location>
</feature>
<comment type="caution">
    <text evidence="8">The sequence shown here is derived from an EMBL/GenBank/DDBJ whole genome shotgun (WGS) entry which is preliminary data.</text>
</comment>
<dbReference type="InterPro" id="IPR046349">
    <property type="entry name" value="C1-like_sf"/>
</dbReference>
<dbReference type="Gene3D" id="3.30.60.20">
    <property type="match status" value="1"/>
</dbReference>
<dbReference type="SMART" id="SM00801">
    <property type="entry name" value="dDENN"/>
    <property type="match status" value="1"/>
</dbReference>
<feature type="compositionally biased region" description="Polar residues" evidence="5">
    <location>
        <begin position="904"/>
        <end position="918"/>
    </location>
</feature>
<dbReference type="InterPro" id="IPR005112">
    <property type="entry name" value="dDENN_dom"/>
</dbReference>
<dbReference type="InterPro" id="IPR051696">
    <property type="entry name" value="DENN_Domain_GEFs"/>
</dbReference>
<keyword evidence="1" id="KW-0479">Metal-binding</keyword>